<reference evidence="9" key="1">
    <citation type="submission" date="2018-05" db="EMBL/GenBank/DDBJ databases">
        <authorList>
            <person name="Li X."/>
        </authorList>
    </citation>
    <scope>NUCLEOTIDE SEQUENCE [LARGE SCALE GENOMIC DNA]</scope>
    <source>
        <strain evidence="9">LX32</strain>
    </source>
</reference>
<evidence type="ECO:0000256" key="2">
    <source>
        <dbReference type="ARBA" id="ARBA00022475"/>
    </source>
</evidence>
<evidence type="ECO:0000256" key="4">
    <source>
        <dbReference type="ARBA" id="ARBA00022989"/>
    </source>
</evidence>
<sequence length="307" mass="33011">MEFLQFFPAILSLGLICGGAFMVIEAARSERKLIAERVAFVSARGAAQRPSRADEGPEAGLVRISAAGLDDADLLEITRICRRIGVPDRRAPFAFAMARLLLGGAMILLTLTALHSIGQASMVGALAVVAITPLAAAAGWLLPFVIIRRMTRERADEVTHGLPEALELLVVCVEAGLSLEDGLDRITEELKRSQPALAEELATTAADLKVLPDRDAAFNAMAERVGSPAVRSVMKTLSQTLRFGTPLANALRTAAAELRNESLLLMEERANRLPSLLTVPMMLFIMPTIFMIVGGPAVLRLMAVLHR</sequence>
<feature type="transmembrane region" description="Helical" evidence="6">
    <location>
        <begin position="6"/>
        <end position="27"/>
    </location>
</feature>
<accession>A0A328AQZ6</accession>
<keyword evidence="5 6" id="KW-0472">Membrane</keyword>
<comment type="caution">
    <text evidence="8">The sequence shown here is derived from an EMBL/GenBank/DDBJ whole genome shotgun (WGS) entry which is preliminary data.</text>
</comment>
<protein>
    <submittedName>
        <fullName evidence="8">Type II secretion system F family protein</fullName>
    </submittedName>
</protein>
<evidence type="ECO:0000256" key="1">
    <source>
        <dbReference type="ARBA" id="ARBA00004651"/>
    </source>
</evidence>
<dbReference type="AlphaFoldDB" id="A0A328AQZ6"/>
<feature type="domain" description="Type II secretion system protein GspF" evidence="7">
    <location>
        <begin position="166"/>
        <end position="293"/>
    </location>
</feature>
<keyword evidence="9" id="KW-1185">Reference proteome</keyword>
<dbReference type="Proteomes" id="UP000249254">
    <property type="component" value="Unassembled WGS sequence"/>
</dbReference>
<dbReference type="GO" id="GO:0005886">
    <property type="term" value="C:plasma membrane"/>
    <property type="evidence" value="ECO:0007669"/>
    <property type="project" value="UniProtKB-SubCell"/>
</dbReference>
<dbReference type="PANTHER" id="PTHR35007:SF2">
    <property type="entry name" value="PILUS ASSEMBLE PROTEIN"/>
    <property type="match status" value="1"/>
</dbReference>
<dbReference type="RefSeq" id="WP_111529682.1">
    <property type="nucleotide sequence ID" value="NZ_JBHRSG010000003.1"/>
</dbReference>
<dbReference type="Pfam" id="PF00482">
    <property type="entry name" value="T2SSF"/>
    <property type="match status" value="1"/>
</dbReference>
<dbReference type="PANTHER" id="PTHR35007">
    <property type="entry name" value="INTEGRAL MEMBRANE PROTEIN-RELATED"/>
    <property type="match status" value="1"/>
</dbReference>
<dbReference type="OrthoDB" id="9810662at2"/>
<keyword evidence="3 6" id="KW-0812">Transmembrane</keyword>
<comment type="subcellular location">
    <subcellularLocation>
        <location evidence="1">Cell membrane</location>
        <topology evidence="1">Multi-pass membrane protein</topology>
    </subcellularLocation>
</comment>
<evidence type="ECO:0000256" key="3">
    <source>
        <dbReference type="ARBA" id="ARBA00022692"/>
    </source>
</evidence>
<feature type="transmembrane region" description="Helical" evidence="6">
    <location>
        <begin position="276"/>
        <end position="299"/>
    </location>
</feature>
<dbReference type="EMBL" id="QFYQ01000001">
    <property type="protein sequence ID" value="RAK55934.1"/>
    <property type="molecule type" value="Genomic_DNA"/>
</dbReference>
<dbReference type="InterPro" id="IPR018076">
    <property type="entry name" value="T2SS_GspF_dom"/>
</dbReference>
<feature type="transmembrane region" description="Helical" evidence="6">
    <location>
        <begin position="93"/>
        <end position="117"/>
    </location>
</feature>
<proteinExistence type="predicted"/>
<evidence type="ECO:0000256" key="6">
    <source>
        <dbReference type="SAM" id="Phobius"/>
    </source>
</evidence>
<keyword evidence="2" id="KW-1003">Cell membrane</keyword>
<organism evidence="8 9">
    <name type="scientific">Phenylobacterium soli</name>
    <dbReference type="NCBI Taxonomy" id="2170551"/>
    <lineage>
        <taxon>Bacteria</taxon>
        <taxon>Pseudomonadati</taxon>
        <taxon>Pseudomonadota</taxon>
        <taxon>Alphaproteobacteria</taxon>
        <taxon>Caulobacterales</taxon>
        <taxon>Caulobacteraceae</taxon>
        <taxon>Phenylobacterium</taxon>
    </lineage>
</organism>
<evidence type="ECO:0000313" key="8">
    <source>
        <dbReference type="EMBL" id="RAK55934.1"/>
    </source>
</evidence>
<name>A0A328AQZ6_9CAUL</name>
<gene>
    <name evidence="8" type="ORF">DJ017_16170</name>
</gene>
<feature type="transmembrane region" description="Helical" evidence="6">
    <location>
        <begin position="123"/>
        <end position="147"/>
    </location>
</feature>
<keyword evidence="4 6" id="KW-1133">Transmembrane helix</keyword>
<evidence type="ECO:0000313" key="9">
    <source>
        <dbReference type="Proteomes" id="UP000249254"/>
    </source>
</evidence>
<evidence type="ECO:0000259" key="7">
    <source>
        <dbReference type="Pfam" id="PF00482"/>
    </source>
</evidence>
<evidence type="ECO:0000256" key="5">
    <source>
        <dbReference type="ARBA" id="ARBA00023136"/>
    </source>
</evidence>